<evidence type="ECO:0000313" key="2">
    <source>
        <dbReference type="Proteomes" id="UP001341840"/>
    </source>
</evidence>
<dbReference type="Proteomes" id="UP001341840">
    <property type="component" value="Unassembled WGS sequence"/>
</dbReference>
<name>A0ABU6WDD2_9FABA</name>
<keyword evidence="2" id="KW-1185">Reference proteome</keyword>
<gene>
    <name evidence="1" type="ORF">PIB30_024801</name>
</gene>
<evidence type="ECO:0000313" key="1">
    <source>
        <dbReference type="EMBL" id="MED6182013.1"/>
    </source>
</evidence>
<accession>A0ABU6WDD2</accession>
<organism evidence="1 2">
    <name type="scientific">Stylosanthes scabra</name>
    <dbReference type="NCBI Taxonomy" id="79078"/>
    <lineage>
        <taxon>Eukaryota</taxon>
        <taxon>Viridiplantae</taxon>
        <taxon>Streptophyta</taxon>
        <taxon>Embryophyta</taxon>
        <taxon>Tracheophyta</taxon>
        <taxon>Spermatophyta</taxon>
        <taxon>Magnoliopsida</taxon>
        <taxon>eudicotyledons</taxon>
        <taxon>Gunneridae</taxon>
        <taxon>Pentapetalae</taxon>
        <taxon>rosids</taxon>
        <taxon>fabids</taxon>
        <taxon>Fabales</taxon>
        <taxon>Fabaceae</taxon>
        <taxon>Papilionoideae</taxon>
        <taxon>50 kb inversion clade</taxon>
        <taxon>dalbergioids sensu lato</taxon>
        <taxon>Dalbergieae</taxon>
        <taxon>Pterocarpus clade</taxon>
        <taxon>Stylosanthes</taxon>
    </lineage>
</organism>
<sequence length="127" mass="14382">MIQSIDPRTVVSNNFIGQSLTFPDWEALNSQSAGGHDPYLRVAVDKPSFVVPAGAARCYEAKEEGRYRQHRATLLLRTDLADAELKKNKLRESRNLDAVAAHDKNKLWKVTEWVVPQSAKHMKEIHC</sequence>
<comment type="caution">
    <text evidence="1">The sequence shown here is derived from an EMBL/GenBank/DDBJ whole genome shotgun (WGS) entry which is preliminary data.</text>
</comment>
<proteinExistence type="predicted"/>
<protein>
    <submittedName>
        <fullName evidence="1">Uncharacterized protein</fullName>
    </submittedName>
</protein>
<dbReference type="EMBL" id="JASCZI010181332">
    <property type="protein sequence ID" value="MED6182013.1"/>
    <property type="molecule type" value="Genomic_DNA"/>
</dbReference>
<reference evidence="1 2" key="1">
    <citation type="journal article" date="2023" name="Plants (Basel)">
        <title>Bridging the Gap: Combining Genomics and Transcriptomics Approaches to Understand Stylosanthes scabra, an Orphan Legume from the Brazilian Caatinga.</title>
        <authorList>
            <person name="Ferreira-Neto J.R.C."/>
            <person name="da Silva M.D."/>
            <person name="Binneck E."/>
            <person name="de Melo N.F."/>
            <person name="da Silva R.H."/>
            <person name="de Melo A.L.T.M."/>
            <person name="Pandolfi V."/>
            <person name="Bustamante F.O."/>
            <person name="Brasileiro-Vidal A.C."/>
            <person name="Benko-Iseppon A.M."/>
        </authorList>
    </citation>
    <scope>NUCLEOTIDE SEQUENCE [LARGE SCALE GENOMIC DNA]</scope>
    <source>
        <tissue evidence="1">Leaves</tissue>
    </source>
</reference>